<dbReference type="GO" id="GO:0009893">
    <property type="term" value="P:positive regulation of metabolic process"/>
    <property type="evidence" value="ECO:0007669"/>
    <property type="project" value="UniProtKB-ARBA"/>
</dbReference>
<evidence type="ECO:0000256" key="18">
    <source>
        <dbReference type="ARBA" id="ARBA00023180"/>
    </source>
</evidence>
<dbReference type="GO" id="GO:0009881">
    <property type="term" value="F:photoreceptor activity"/>
    <property type="evidence" value="ECO:0007669"/>
    <property type="project" value="UniProtKB-KW"/>
</dbReference>
<feature type="domain" description="G-protein coupled receptors family 1 profile" evidence="27">
    <location>
        <begin position="38"/>
        <end position="289"/>
    </location>
</feature>
<keyword evidence="20" id="KW-0966">Cell projection</keyword>
<keyword evidence="8 26" id="KW-0716">Sensory transduction</keyword>
<keyword evidence="18" id="KW-0325">Glycoprotein</keyword>
<dbReference type="InterPro" id="IPR000276">
    <property type="entry name" value="GPCR_Rhodpsn"/>
</dbReference>
<evidence type="ECO:0000256" key="21">
    <source>
        <dbReference type="ARBA" id="ARBA00023288"/>
    </source>
</evidence>
<evidence type="ECO:0000256" key="8">
    <source>
        <dbReference type="ARBA" id="ARBA00022606"/>
    </source>
</evidence>
<dbReference type="InterPro" id="IPR001760">
    <property type="entry name" value="Opsin"/>
</dbReference>
<keyword evidence="10 26" id="KW-0681">Retinal protein</keyword>
<evidence type="ECO:0000256" key="15">
    <source>
        <dbReference type="ARBA" id="ARBA00023139"/>
    </source>
</evidence>
<dbReference type="PROSITE" id="PS00237">
    <property type="entry name" value="G_PROTEIN_RECEP_F1_1"/>
    <property type="match status" value="1"/>
</dbReference>
<feature type="transmembrane region" description="Helical" evidence="26">
    <location>
        <begin position="99"/>
        <end position="117"/>
    </location>
</feature>
<evidence type="ECO:0000256" key="3">
    <source>
        <dbReference type="ARBA" id="ARBA00004651"/>
    </source>
</evidence>
<dbReference type="GO" id="GO:0004930">
    <property type="term" value="F:G protein-coupled receptor activity"/>
    <property type="evidence" value="ECO:0007669"/>
    <property type="project" value="UniProtKB-KW"/>
</dbReference>
<evidence type="ECO:0000256" key="20">
    <source>
        <dbReference type="ARBA" id="ARBA00023273"/>
    </source>
</evidence>
<evidence type="ECO:0000256" key="9">
    <source>
        <dbReference type="ARBA" id="ARBA00022692"/>
    </source>
</evidence>
<keyword evidence="13 26" id="KW-0297">G-protein coupled receptor</keyword>
<feature type="transmembrane region" description="Helical" evidence="26">
    <location>
        <begin position="58"/>
        <end position="79"/>
    </location>
</feature>
<evidence type="ECO:0000256" key="7">
    <source>
        <dbReference type="ARBA" id="ARBA00022543"/>
    </source>
</evidence>
<comment type="subcellular location">
    <subcellularLocation>
        <location evidence="3">Cell membrane</location>
        <topology evidence="3">Multi-pass membrane protein</topology>
    </subcellularLocation>
    <subcellularLocation>
        <location evidence="2">Cell projection</location>
        <location evidence="2">Cilium</location>
        <location evidence="2">Photoreceptor outer segment</location>
    </subcellularLocation>
    <subcellularLocation>
        <location evidence="1">Cytoplasm</location>
    </subcellularLocation>
    <subcellularLocation>
        <location evidence="26">Membrane</location>
        <topology evidence="26">Multi-pass membrane protein</topology>
    </subcellularLocation>
</comment>
<dbReference type="InterPro" id="IPR017452">
    <property type="entry name" value="GPCR_Rhodpsn_7TM"/>
</dbReference>
<evidence type="ECO:0000256" key="11">
    <source>
        <dbReference type="ARBA" id="ARBA00022989"/>
    </source>
</evidence>
<keyword evidence="11 26" id="KW-1133">Transmembrane helix</keyword>
<dbReference type="Gene3D" id="1.20.1070.10">
    <property type="entry name" value="Rhodopsin 7-helix transmembrane proteins"/>
    <property type="match status" value="1"/>
</dbReference>
<evidence type="ECO:0000313" key="28">
    <source>
        <dbReference type="EMBL" id="KAK5853587.1"/>
    </source>
</evidence>
<dbReference type="Proteomes" id="UP001346869">
    <property type="component" value="Unassembled WGS sequence"/>
</dbReference>
<reference evidence="28 29" key="2">
    <citation type="journal article" date="2023" name="Mol. Biol. Evol.">
        <title>Genomics of Secondarily Temperate Adaptation in the Only Non-Antarctic Icefish.</title>
        <authorList>
            <person name="Rivera-Colon A.G."/>
            <person name="Rayamajhi N."/>
            <person name="Minhas B.F."/>
            <person name="Madrigal G."/>
            <person name="Bilyk K.T."/>
            <person name="Yoon V."/>
            <person name="Hune M."/>
            <person name="Gregory S."/>
            <person name="Cheng C.H.C."/>
            <person name="Catchen J.M."/>
        </authorList>
    </citation>
    <scope>NUCLEOTIDE SEQUENCE [LARGE SCALE GENOMIC DNA]</scope>
    <source>
        <strain evidence="28">JMC-PN-2008</strain>
    </source>
</reference>
<evidence type="ECO:0000256" key="17">
    <source>
        <dbReference type="ARBA" id="ARBA00023170"/>
    </source>
</evidence>
<proteinExistence type="inferred from homology"/>
<evidence type="ECO:0000256" key="24">
    <source>
        <dbReference type="ARBA" id="ARBA00079531"/>
    </source>
</evidence>
<evidence type="ECO:0000256" key="2">
    <source>
        <dbReference type="ARBA" id="ARBA00004504"/>
    </source>
</evidence>
<dbReference type="InterPro" id="IPR050125">
    <property type="entry name" value="GPCR_opsins"/>
</dbReference>
<keyword evidence="29" id="KW-1185">Reference proteome</keyword>
<dbReference type="GO" id="GO:0005886">
    <property type="term" value="C:plasma membrane"/>
    <property type="evidence" value="ECO:0007669"/>
    <property type="project" value="UniProtKB-SubCell"/>
</dbReference>
<dbReference type="PROSITE" id="PS00238">
    <property type="entry name" value="OPSIN"/>
    <property type="match status" value="1"/>
</dbReference>
<dbReference type="GO" id="GO:0007602">
    <property type="term" value="P:phototransduction"/>
    <property type="evidence" value="ECO:0007669"/>
    <property type="project" value="UniProtKB-KW"/>
</dbReference>
<dbReference type="PRINTS" id="PR00237">
    <property type="entry name" value="GPCRRHODOPSN"/>
</dbReference>
<evidence type="ECO:0000256" key="23">
    <source>
        <dbReference type="ARBA" id="ARBA00072211"/>
    </source>
</evidence>
<dbReference type="PRINTS" id="PR00238">
    <property type="entry name" value="OPSIN"/>
</dbReference>
<keyword evidence="16" id="KW-1015">Disulfide bond</keyword>
<protein>
    <recommendedName>
        <fullName evidence="23">Opsin-3</fullName>
    </recommendedName>
    <alternativeName>
        <fullName evidence="25">Encephalopsin</fullName>
    </alternativeName>
    <alternativeName>
        <fullName evidence="24">Panopsin</fullName>
    </alternativeName>
    <alternativeName>
        <fullName evidence="4">Rhodopsin</fullName>
    </alternativeName>
</protein>
<evidence type="ECO:0000256" key="10">
    <source>
        <dbReference type="ARBA" id="ARBA00022925"/>
    </source>
</evidence>
<dbReference type="GO" id="GO:0005737">
    <property type="term" value="C:cytoplasm"/>
    <property type="evidence" value="ECO:0007669"/>
    <property type="project" value="UniProtKB-SubCell"/>
</dbReference>
<evidence type="ECO:0000259" key="27">
    <source>
        <dbReference type="PROSITE" id="PS50262"/>
    </source>
</evidence>
<comment type="subunit">
    <text evidence="22">Interacts with MC1R; the interaction results in a decrease in MC1R-mediated cAMP signaling and ultimately a decrease in melanin production in melanocytes.</text>
</comment>
<evidence type="ECO:0000256" key="12">
    <source>
        <dbReference type="ARBA" id="ARBA00022991"/>
    </source>
</evidence>
<evidence type="ECO:0000256" key="25">
    <source>
        <dbReference type="ARBA" id="ARBA00083377"/>
    </source>
</evidence>
<dbReference type="EMBL" id="JAUZQC010000019">
    <property type="protein sequence ID" value="KAK5853587.1"/>
    <property type="molecule type" value="Genomic_DNA"/>
</dbReference>
<keyword evidence="6" id="KW-0963">Cytoplasm</keyword>
<feature type="transmembrane region" description="Helical" evidence="26">
    <location>
        <begin position="269"/>
        <end position="292"/>
    </location>
</feature>
<sequence>MNPANETERSAEHYIFALGTYKLLAFTIGTIGVFGFCNNVVVIVLYCKFKRLRTPTNLLLVNISLSDLLVSVIGINFTFVSCLKGGWIWSQATCIWDGFSNSLFGIVSIMTLAALAYERYIRVVHAQVVDFPWAWRAIGHIWLYSVVWTGAPLLGWNRYTLEIHKLGCSLDWASKDPNDASFILLFLLACFFVPVGIMIYCYGNILYTVQMLRSIEDLQTVQIIRILRYEKKVAVMFFLMISCFLVCWTPYAVVSMIEAFGRKSMVSPVVAIIPSFFAKSSAAYNPLIYVFMSRKFRRCLLQLLCSRFSWLQHSIKERPIAPVQRPIRPIVMSGNYGRRNRPKKRVTFSSSSIVFIITSNNLHQLDVTSKARDPAEVNVIQIRPL</sequence>
<accession>A0AAN8AFZ5</accession>
<dbReference type="GO" id="GO:0007601">
    <property type="term" value="P:visual perception"/>
    <property type="evidence" value="ECO:0007669"/>
    <property type="project" value="InterPro"/>
</dbReference>
<evidence type="ECO:0000313" key="29">
    <source>
        <dbReference type="Proteomes" id="UP001346869"/>
    </source>
</evidence>
<feature type="transmembrane region" description="Helical" evidence="26">
    <location>
        <begin position="233"/>
        <end position="257"/>
    </location>
</feature>
<evidence type="ECO:0000256" key="14">
    <source>
        <dbReference type="ARBA" id="ARBA00023136"/>
    </source>
</evidence>
<evidence type="ECO:0000256" key="13">
    <source>
        <dbReference type="ARBA" id="ARBA00023040"/>
    </source>
</evidence>
<dbReference type="PANTHER" id="PTHR24240">
    <property type="entry name" value="OPSIN"/>
    <property type="match status" value="1"/>
</dbReference>
<dbReference type="InterPro" id="IPR027430">
    <property type="entry name" value="Retinal_BS"/>
</dbReference>
<keyword evidence="14 26" id="KW-0472">Membrane</keyword>
<keyword evidence="19 26" id="KW-0807">Transducer</keyword>
<keyword evidence="15" id="KW-0564">Palmitate</keyword>
<dbReference type="Pfam" id="PF00001">
    <property type="entry name" value="7tm_1"/>
    <property type="match status" value="1"/>
</dbReference>
<feature type="transmembrane region" description="Helical" evidence="26">
    <location>
        <begin position="180"/>
        <end position="203"/>
    </location>
</feature>
<organism evidence="28 29">
    <name type="scientific">Eleginops maclovinus</name>
    <name type="common">Patagonian blennie</name>
    <name type="synonym">Eleginus maclovinus</name>
    <dbReference type="NCBI Taxonomy" id="56733"/>
    <lineage>
        <taxon>Eukaryota</taxon>
        <taxon>Metazoa</taxon>
        <taxon>Chordata</taxon>
        <taxon>Craniata</taxon>
        <taxon>Vertebrata</taxon>
        <taxon>Euteleostomi</taxon>
        <taxon>Actinopterygii</taxon>
        <taxon>Neopterygii</taxon>
        <taxon>Teleostei</taxon>
        <taxon>Neoteleostei</taxon>
        <taxon>Acanthomorphata</taxon>
        <taxon>Eupercaria</taxon>
        <taxon>Perciformes</taxon>
        <taxon>Notothenioidei</taxon>
        <taxon>Eleginopidae</taxon>
        <taxon>Eleginops</taxon>
    </lineage>
</organism>
<keyword evidence="21" id="KW-0449">Lipoprotein</keyword>
<evidence type="ECO:0000256" key="1">
    <source>
        <dbReference type="ARBA" id="ARBA00004496"/>
    </source>
</evidence>
<comment type="caution">
    <text evidence="28">The sequence shown here is derived from an EMBL/GenBank/DDBJ whole genome shotgun (WGS) entry which is preliminary data.</text>
</comment>
<keyword evidence="7 26" id="KW-0600">Photoreceptor protein</keyword>
<dbReference type="SUPFAM" id="SSF81321">
    <property type="entry name" value="Family A G protein-coupled receptor-like"/>
    <property type="match status" value="1"/>
</dbReference>
<keyword evidence="12 26" id="KW-0157">Chromophore</keyword>
<dbReference type="FunFam" id="1.20.1070.10:FF:000225">
    <property type="entry name" value="Opsin 3"/>
    <property type="match status" value="1"/>
</dbReference>
<dbReference type="AlphaFoldDB" id="A0AAN8AFZ5"/>
<evidence type="ECO:0000256" key="5">
    <source>
        <dbReference type="ARBA" id="ARBA00022475"/>
    </source>
</evidence>
<feature type="transmembrane region" description="Helical" evidence="26">
    <location>
        <begin position="23"/>
        <end position="46"/>
    </location>
</feature>
<dbReference type="CDD" id="cd15078">
    <property type="entry name" value="7tmA_Encephalopsin"/>
    <property type="match status" value="1"/>
</dbReference>
<dbReference type="GO" id="GO:0009637">
    <property type="term" value="P:response to blue light"/>
    <property type="evidence" value="ECO:0007669"/>
    <property type="project" value="UniProtKB-ARBA"/>
</dbReference>
<dbReference type="GO" id="GO:0001750">
    <property type="term" value="C:photoreceptor outer segment"/>
    <property type="evidence" value="ECO:0007669"/>
    <property type="project" value="UniProtKB-SubCell"/>
</dbReference>
<comment type="similarity">
    <text evidence="26">Belongs to the G-protein coupled receptor 1 family. Opsin subfamily.</text>
</comment>
<evidence type="ECO:0000256" key="4">
    <source>
        <dbReference type="ARBA" id="ARBA00013487"/>
    </source>
</evidence>
<evidence type="ECO:0000256" key="16">
    <source>
        <dbReference type="ARBA" id="ARBA00023157"/>
    </source>
</evidence>
<gene>
    <name evidence="28" type="ORF">PBY51_014729</name>
</gene>
<dbReference type="PROSITE" id="PS50262">
    <property type="entry name" value="G_PROTEIN_RECEP_F1_2"/>
    <property type="match status" value="1"/>
</dbReference>
<evidence type="ECO:0000256" key="26">
    <source>
        <dbReference type="RuleBase" id="RU004951"/>
    </source>
</evidence>
<evidence type="ECO:0000256" key="19">
    <source>
        <dbReference type="ARBA" id="ARBA00023224"/>
    </source>
</evidence>
<reference evidence="28 29" key="1">
    <citation type="journal article" date="2023" name="Genes (Basel)">
        <title>Chromosome-Level Genome Assembly and Circadian Gene Repertoire of the Patagonia Blennie Eleginops maclovinus-The Closest Ancestral Proxy of Antarctic Cryonotothenioids.</title>
        <authorList>
            <person name="Cheng C.C."/>
            <person name="Rivera-Colon A.G."/>
            <person name="Minhas B.F."/>
            <person name="Wilson L."/>
            <person name="Rayamajhi N."/>
            <person name="Vargas-Chacoff L."/>
            <person name="Catchen J.M."/>
        </authorList>
    </citation>
    <scope>NUCLEOTIDE SEQUENCE [LARGE SCALE GENOMIC DNA]</scope>
    <source>
        <strain evidence="28">JMC-PN-2008</strain>
    </source>
</reference>
<evidence type="ECO:0000256" key="22">
    <source>
        <dbReference type="ARBA" id="ARBA00062265"/>
    </source>
</evidence>
<evidence type="ECO:0000256" key="6">
    <source>
        <dbReference type="ARBA" id="ARBA00022490"/>
    </source>
</evidence>
<feature type="transmembrane region" description="Helical" evidence="26">
    <location>
        <begin position="137"/>
        <end position="156"/>
    </location>
</feature>
<keyword evidence="9 26" id="KW-0812">Transmembrane</keyword>
<keyword evidence="5" id="KW-1003">Cell membrane</keyword>
<name>A0AAN8AFZ5_ELEMC</name>
<keyword evidence="17 26" id="KW-0675">Receptor</keyword>